<evidence type="ECO:0000256" key="1">
    <source>
        <dbReference type="ARBA" id="ARBA00004651"/>
    </source>
</evidence>
<dbReference type="Proteomes" id="UP000198923">
    <property type="component" value="Unassembled WGS sequence"/>
</dbReference>
<dbReference type="RefSeq" id="WP_420820025.1">
    <property type="nucleotide sequence ID" value="NZ_FNCN01000021.1"/>
</dbReference>
<evidence type="ECO:0000256" key="7">
    <source>
        <dbReference type="ARBA" id="ARBA00035120"/>
    </source>
</evidence>
<feature type="transmembrane region" description="Helical" evidence="10">
    <location>
        <begin position="68"/>
        <end position="87"/>
    </location>
</feature>
<protein>
    <recommendedName>
        <fullName evidence="10">Fluoride-specific ion channel FluC</fullName>
    </recommendedName>
</protein>
<dbReference type="NCBIfam" id="TIGR00494">
    <property type="entry name" value="crcB"/>
    <property type="match status" value="1"/>
</dbReference>
<keyword evidence="10" id="KW-0406">Ion transport</keyword>
<dbReference type="PANTHER" id="PTHR28259:SF1">
    <property type="entry name" value="FLUORIDE EXPORT PROTEIN 1-RELATED"/>
    <property type="match status" value="1"/>
</dbReference>
<feature type="transmembrane region" description="Helical" evidence="10">
    <location>
        <begin position="99"/>
        <end position="123"/>
    </location>
</feature>
<keyword evidence="12" id="KW-1185">Reference proteome</keyword>
<dbReference type="EMBL" id="FNCN01000021">
    <property type="protein sequence ID" value="SDH74066.1"/>
    <property type="molecule type" value="Genomic_DNA"/>
</dbReference>
<evidence type="ECO:0000256" key="6">
    <source>
        <dbReference type="ARBA" id="ARBA00023303"/>
    </source>
</evidence>
<comment type="function">
    <text evidence="9 10">Fluoride-specific ion channel. Important for reducing fluoride concentration in the cell, thus reducing its toxicity.</text>
</comment>
<keyword evidence="5 10" id="KW-0472">Membrane</keyword>
<evidence type="ECO:0000256" key="8">
    <source>
        <dbReference type="ARBA" id="ARBA00035585"/>
    </source>
</evidence>
<evidence type="ECO:0000256" key="5">
    <source>
        <dbReference type="ARBA" id="ARBA00023136"/>
    </source>
</evidence>
<dbReference type="GO" id="GO:0005886">
    <property type="term" value="C:plasma membrane"/>
    <property type="evidence" value="ECO:0007669"/>
    <property type="project" value="UniProtKB-SubCell"/>
</dbReference>
<keyword evidence="6 10" id="KW-0407">Ion channel</keyword>
<evidence type="ECO:0000313" key="12">
    <source>
        <dbReference type="Proteomes" id="UP000198923"/>
    </source>
</evidence>
<dbReference type="HAMAP" id="MF_00454">
    <property type="entry name" value="FluC"/>
    <property type="match status" value="1"/>
</dbReference>
<evidence type="ECO:0000256" key="2">
    <source>
        <dbReference type="ARBA" id="ARBA00022475"/>
    </source>
</evidence>
<sequence length="128" mass="12852">MTGTLSGPLAALLVAAGGAVGAPLRYLTDRFIQARHDTLFPWGTFTVNLLGSALLGFLAALPVGEVMSLALGAGFCGALTTYSTFSYETLRLVQDGARFVAAANVVASVAGGLGAGVCGFLLARAVTG</sequence>
<dbReference type="Pfam" id="PF02537">
    <property type="entry name" value="CRCB"/>
    <property type="match status" value="1"/>
</dbReference>
<feature type="binding site" evidence="10">
    <location>
        <position position="80"/>
    </location>
    <ligand>
        <name>Na(+)</name>
        <dbReference type="ChEBI" id="CHEBI:29101"/>
        <note>structural</note>
    </ligand>
</feature>
<keyword evidence="4 10" id="KW-1133">Transmembrane helix</keyword>
<evidence type="ECO:0000256" key="9">
    <source>
        <dbReference type="ARBA" id="ARBA00049940"/>
    </source>
</evidence>
<dbReference type="GO" id="GO:0046872">
    <property type="term" value="F:metal ion binding"/>
    <property type="evidence" value="ECO:0007669"/>
    <property type="project" value="UniProtKB-KW"/>
</dbReference>
<evidence type="ECO:0000256" key="10">
    <source>
        <dbReference type="HAMAP-Rule" id="MF_00454"/>
    </source>
</evidence>
<keyword evidence="10" id="KW-0479">Metal-binding</keyword>
<comment type="catalytic activity">
    <reaction evidence="8">
        <text>fluoride(in) = fluoride(out)</text>
        <dbReference type="Rhea" id="RHEA:76159"/>
        <dbReference type="ChEBI" id="CHEBI:17051"/>
    </reaction>
    <physiologicalReaction direction="left-to-right" evidence="8">
        <dbReference type="Rhea" id="RHEA:76160"/>
    </physiologicalReaction>
</comment>
<keyword evidence="10" id="KW-0813">Transport</keyword>
<dbReference type="GO" id="GO:0140114">
    <property type="term" value="P:cellular detoxification of fluoride"/>
    <property type="evidence" value="ECO:0007669"/>
    <property type="project" value="UniProtKB-UniRule"/>
</dbReference>
<evidence type="ECO:0000256" key="4">
    <source>
        <dbReference type="ARBA" id="ARBA00022989"/>
    </source>
</evidence>
<evidence type="ECO:0000256" key="3">
    <source>
        <dbReference type="ARBA" id="ARBA00022692"/>
    </source>
</evidence>
<keyword evidence="3 10" id="KW-0812">Transmembrane</keyword>
<accession>A0A1G8EVV7</accession>
<dbReference type="PANTHER" id="PTHR28259">
    <property type="entry name" value="FLUORIDE EXPORT PROTEIN 1-RELATED"/>
    <property type="match status" value="1"/>
</dbReference>
<name>A0A1G8EVV7_9ACTN</name>
<comment type="subcellular location">
    <subcellularLocation>
        <location evidence="1 10">Cell membrane</location>
        <topology evidence="1 10">Multi-pass membrane protein</topology>
    </subcellularLocation>
</comment>
<keyword evidence="2 10" id="KW-1003">Cell membrane</keyword>
<gene>
    <name evidence="10" type="primary">fluC</name>
    <name evidence="10" type="synonym">crcB</name>
    <name evidence="11" type="ORF">SAMN05421505_12181</name>
</gene>
<reference evidence="11 12" key="1">
    <citation type="submission" date="2016-10" db="EMBL/GenBank/DDBJ databases">
        <authorList>
            <person name="de Groot N.N."/>
        </authorList>
    </citation>
    <scope>NUCLEOTIDE SEQUENCE [LARGE SCALE GENOMIC DNA]</scope>
    <source>
        <strain evidence="11 12">CPCC 201354</strain>
    </source>
</reference>
<feature type="transmembrane region" description="Helical" evidence="10">
    <location>
        <begin position="40"/>
        <end position="61"/>
    </location>
</feature>
<organism evidence="11 12">
    <name type="scientific">Sinosporangium album</name>
    <dbReference type="NCBI Taxonomy" id="504805"/>
    <lineage>
        <taxon>Bacteria</taxon>
        <taxon>Bacillati</taxon>
        <taxon>Actinomycetota</taxon>
        <taxon>Actinomycetes</taxon>
        <taxon>Streptosporangiales</taxon>
        <taxon>Streptosporangiaceae</taxon>
        <taxon>Sinosporangium</taxon>
    </lineage>
</organism>
<dbReference type="AlphaFoldDB" id="A0A1G8EVV7"/>
<comment type="activity regulation">
    <text evidence="10">Na(+) is not transported, but it plays an essential structural role and its presence is essential for fluoride channel function.</text>
</comment>
<keyword evidence="10" id="KW-0915">Sodium</keyword>
<comment type="similarity">
    <text evidence="7 10">Belongs to the fluoride channel Fluc/FEX (TC 1.A.43) family.</text>
</comment>
<feature type="binding site" evidence="10">
    <location>
        <position position="77"/>
    </location>
    <ligand>
        <name>Na(+)</name>
        <dbReference type="ChEBI" id="CHEBI:29101"/>
        <note>structural</note>
    </ligand>
</feature>
<dbReference type="STRING" id="504805.SAMN05421505_12181"/>
<dbReference type="InterPro" id="IPR003691">
    <property type="entry name" value="FluC"/>
</dbReference>
<proteinExistence type="inferred from homology"/>
<dbReference type="GO" id="GO:0062054">
    <property type="term" value="F:fluoride channel activity"/>
    <property type="evidence" value="ECO:0007669"/>
    <property type="project" value="UniProtKB-UniRule"/>
</dbReference>
<evidence type="ECO:0000313" key="11">
    <source>
        <dbReference type="EMBL" id="SDH74066.1"/>
    </source>
</evidence>